<evidence type="ECO:0000313" key="1">
    <source>
        <dbReference type="EMBL" id="MDQ1123871.1"/>
    </source>
</evidence>
<evidence type="ECO:0000313" key="2">
    <source>
        <dbReference type="Proteomes" id="UP001226691"/>
    </source>
</evidence>
<dbReference type="Proteomes" id="UP001226691">
    <property type="component" value="Unassembled WGS sequence"/>
</dbReference>
<dbReference type="InterPro" id="IPR018644">
    <property type="entry name" value="DUF2071"/>
</dbReference>
<gene>
    <name evidence="1" type="ORF">QE412_002444</name>
</gene>
<dbReference type="Pfam" id="PF09844">
    <property type="entry name" value="DUF2071"/>
    <property type="match status" value="1"/>
</dbReference>
<proteinExistence type="predicted"/>
<organism evidence="1 2">
    <name type="scientific">Microbacterium trichothecenolyticum</name>
    <name type="common">Aureobacterium trichothecenolyticum</name>
    <dbReference type="NCBI Taxonomy" id="69370"/>
    <lineage>
        <taxon>Bacteria</taxon>
        <taxon>Bacillati</taxon>
        <taxon>Actinomycetota</taxon>
        <taxon>Actinomycetes</taxon>
        <taxon>Micrococcales</taxon>
        <taxon>Microbacteriaceae</taxon>
        <taxon>Microbacterium</taxon>
    </lineage>
</organism>
<dbReference type="SUPFAM" id="SSF160104">
    <property type="entry name" value="Acetoacetate decarboxylase-like"/>
    <property type="match status" value="1"/>
</dbReference>
<protein>
    <submittedName>
        <fullName evidence="1">Uncharacterized protein YqjF (DUF2071 family)</fullName>
    </submittedName>
</protein>
<dbReference type="RefSeq" id="WP_307484050.1">
    <property type="nucleotide sequence ID" value="NZ_JAUTBF010000001.1"/>
</dbReference>
<keyword evidence="2" id="KW-1185">Reference proteome</keyword>
<dbReference type="EMBL" id="JAUTBF010000001">
    <property type="protein sequence ID" value="MDQ1123871.1"/>
    <property type="molecule type" value="Genomic_DNA"/>
</dbReference>
<accession>A0ABU0TW36</accession>
<dbReference type="Gene3D" id="2.40.400.10">
    <property type="entry name" value="Acetoacetate decarboxylase-like"/>
    <property type="match status" value="1"/>
</dbReference>
<sequence length="248" mass="27570">MITERHAPDLPGRAVIAQRWSRAVFVHWRVDPAQVAPVLPPGTRPDVHDGSAWVGLVPFVLSEFRFLPLPPVPLLGTFTEINVRIYAVDEAGRRGVVFRTLEAEHLAPVLVARALFGLPYRWARAGVRTDGARIEFRSRRHGARHPGTRVRATLGTAAVDTPLSRFLTARWGFHERHLGRTIWAANSHEPWPLVEAELEELDDELVADAGFPGLARRAPDSVLAMPARHPGFVTRFTRARAIAPRADA</sequence>
<comment type="caution">
    <text evidence="1">The sequence shown here is derived from an EMBL/GenBank/DDBJ whole genome shotgun (WGS) entry which is preliminary data.</text>
</comment>
<reference evidence="1 2" key="1">
    <citation type="submission" date="2023-07" db="EMBL/GenBank/DDBJ databases">
        <title>Functional and genomic diversity of the sorghum phyllosphere microbiome.</title>
        <authorList>
            <person name="Shade A."/>
        </authorList>
    </citation>
    <scope>NUCLEOTIDE SEQUENCE [LARGE SCALE GENOMIC DNA]</scope>
    <source>
        <strain evidence="1 2">SORGH_AS_1207</strain>
    </source>
</reference>
<dbReference type="PANTHER" id="PTHR39186">
    <property type="entry name" value="DUF2071 FAMILY PROTEIN"/>
    <property type="match status" value="1"/>
</dbReference>
<dbReference type="InterPro" id="IPR023375">
    <property type="entry name" value="ADC_dom_sf"/>
</dbReference>
<dbReference type="PANTHER" id="PTHR39186:SF1">
    <property type="entry name" value="DUF2071 DOMAIN-CONTAINING PROTEIN"/>
    <property type="match status" value="1"/>
</dbReference>
<name>A0ABU0TW36_MICTR</name>